<dbReference type="STRING" id="351160.RCIX2011"/>
<evidence type="ECO:0000313" key="3">
    <source>
        <dbReference type="Proteomes" id="UP000000663"/>
    </source>
</evidence>
<dbReference type="Gene3D" id="1.20.1270.370">
    <property type="match status" value="1"/>
</dbReference>
<dbReference type="NCBIfam" id="NF040772">
    <property type="entry name" value="double_cubane"/>
    <property type="match status" value="1"/>
</dbReference>
<dbReference type="RefSeq" id="WP_012035410.1">
    <property type="nucleotide sequence ID" value="NC_009464.1"/>
</dbReference>
<dbReference type="OrthoDB" id="51363at2157"/>
<dbReference type="AlphaFoldDB" id="Q0W379"/>
<sequence length="387" mass="43197">MPTPADSVNPPKSLDFFRQAYRMRVDDLLAQRKAGKKVVGTFCLFVPDEIIFAAGADRVVLCGGREDTIPLGEQYLPRNICPLIKSSFGSIVGGCTGKGEACPHFGAVDAVVGESTCDGKKKMFELMRQFIPTYMIDLPQKPDTPAALRYYLSELEAFREYMEQLTCNRITDDRLQEEIRAGNELRKLMQRLFAYRKAARPPITGLEVLQVTQRQLFLSPQQLKAGVARLCDELEGRTVDHSGPRIMISGCPMSAGNVKVPRLIEERGAVIVVEESCTGTRAFDSLVDESKPPMEALAERYLQIPCSCMTPNDRRVERILSLAKEYGVDGVVHYSLQSCHGYNVEKFKVQQALREAGIPMLAIETDYSASDVEQLRVRIDAFLEMLA</sequence>
<dbReference type="KEGG" id="rci:RCIX2011"/>
<evidence type="ECO:0000313" key="2">
    <source>
        <dbReference type="EMBL" id="CAJ37164.1"/>
    </source>
</evidence>
<evidence type="ECO:0000256" key="1">
    <source>
        <dbReference type="ARBA" id="ARBA00005806"/>
    </source>
</evidence>
<dbReference type="PANTHER" id="PTHR30548">
    <property type="entry name" value="2-HYDROXYGLUTARYL-COA DEHYDRATASE, D-COMPONENT-RELATED"/>
    <property type="match status" value="1"/>
</dbReference>
<reference evidence="2 3" key="1">
    <citation type="journal article" date="2006" name="Science">
        <title>Genome of rice cluster I archaea -- the key methane producers in the rice rhizosphere.</title>
        <authorList>
            <person name="Erkel C."/>
            <person name="Kube M."/>
            <person name="Reinhardt R."/>
            <person name="Liesack W."/>
        </authorList>
    </citation>
    <scope>NUCLEOTIDE SEQUENCE [LARGE SCALE GENOMIC DNA]</scope>
    <source>
        <strain evidence="3">DSM 22066 / NBRC 105507 / MRE50</strain>
    </source>
</reference>
<dbReference type="InterPro" id="IPR010327">
    <property type="entry name" value="FldB/FldC_alpha/beta"/>
</dbReference>
<dbReference type="PATRIC" id="fig|351160.9.peg.1117"/>
<organism evidence="2 3">
    <name type="scientific">Methanocella arvoryzae (strain DSM 22066 / NBRC 105507 / MRE50)</name>
    <dbReference type="NCBI Taxonomy" id="351160"/>
    <lineage>
        <taxon>Archaea</taxon>
        <taxon>Methanobacteriati</taxon>
        <taxon>Methanobacteriota</taxon>
        <taxon>Stenosarchaea group</taxon>
        <taxon>Methanomicrobia</taxon>
        <taxon>Methanocellales</taxon>
        <taxon>Methanocellaceae</taxon>
        <taxon>Methanocella</taxon>
    </lineage>
</organism>
<dbReference type="Gene3D" id="3.40.50.11890">
    <property type="match status" value="1"/>
</dbReference>
<protein>
    <submittedName>
        <fullName evidence="2">2-hydroxyglutaryl-CoA dehydratase, component D</fullName>
    </submittedName>
</protein>
<dbReference type="PANTHER" id="PTHR30548:SF1">
    <property type="entry name" value="DEHYDRATASE SUBUNIT MJ0007-RELATED"/>
    <property type="match status" value="1"/>
</dbReference>
<dbReference type="eggNOG" id="arCOG04464">
    <property type="taxonomic scope" value="Archaea"/>
</dbReference>
<accession>Q0W379</accession>
<dbReference type="EMBL" id="AM114193">
    <property type="protein sequence ID" value="CAJ37164.1"/>
    <property type="molecule type" value="Genomic_DNA"/>
</dbReference>
<name>Q0W379_METAR</name>
<comment type="similarity">
    <text evidence="1">Belongs to the FldB/FldC dehydratase alpha/beta subunit family.</text>
</comment>
<dbReference type="GeneID" id="5145234"/>
<keyword evidence="3" id="KW-1185">Reference proteome</keyword>
<proteinExistence type="inferred from homology"/>
<dbReference type="Gene3D" id="3.40.50.11900">
    <property type="match status" value="1"/>
</dbReference>
<dbReference type="Pfam" id="PF06050">
    <property type="entry name" value="HGD-D"/>
    <property type="match status" value="1"/>
</dbReference>
<dbReference type="InterPro" id="IPR047678">
    <property type="entry name" value="YjiM-like"/>
</dbReference>
<dbReference type="Proteomes" id="UP000000663">
    <property type="component" value="Chromosome"/>
</dbReference>
<gene>
    <name evidence="2" type="primary">hgdD</name>
    <name evidence="2" type="ORF">RCIX2011</name>
</gene>